<accession>A0A0B2Q3U0</accession>
<evidence type="ECO:0000259" key="13">
    <source>
        <dbReference type="PROSITE" id="PS50110"/>
    </source>
</evidence>
<dbReference type="InterPro" id="IPR001005">
    <property type="entry name" value="SANT/Myb"/>
</dbReference>
<dbReference type="AlphaFoldDB" id="A0A0B2Q3U0"/>
<name>A0A0B2Q3U0_GLYSO</name>
<dbReference type="InterPro" id="IPR011006">
    <property type="entry name" value="CheY-like_superfamily"/>
</dbReference>
<reference evidence="14" key="1">
    <citation type="submission" date="2014-07" db="EMBL/GenBank/DDBJ databases">
        <title>Identification of a novel salt tolerance gene in wild soybean by whole-genome sequencing.</title>
        <authorList>
            <person name="Lam H.-M."/>
            <person name="Qi X."/>
            <person name="Li M.-W."/>
            <person name="Liu X."/>
            <person name="Xie M."/>
            <person name="Ni M."/>
            <person name="Xu X."/>
        </authorList>
    </citation>
    <scope>NUCLEOTIDE SEQUENCE [LARGE SCALE GENOMIC DNA]</scope>
    <source>
        <tissue evidence="14">Root</tissue>
    </source>
</reference>
<comment type="subcellular location">
    <subcellularLocation>
        <location evidence="1">Nucleus</location>
    </subcellularLocation>
</comment>
<dbReference type="EMBL" id="KN661573">
    <property type="protein sequence ID" value="KHN14648.1"/>
    <property type="molecule type" value="Genomic_DNA"/>
</dbReference>
<evidence type="ECO:0000256" key="3">
    <source>
        <dbReference type="ARBA" id="ARBA00022553"/>
    </source>
</evidence>
<feature type="region of interest" description="Disordered" evidence="12">
    <location>
        <begin position="162"/>
        <end position="214"/>
    </location>
</feature>
<protein>
    <submittedName>
        <fullName evidence="14">Two-component response regulator ARR2</fullName>
    </submittedName>
</protein>
<evidence type="ECO:0000256" key="5">
    <source>
        <dbReference type="ARBA" id="ARBA00023012"/>
    </source>
</evidence>
<keyword evidence="9" id="KW-0804">Transcription</keyword>
<dbReference type="InterPro" id="IPR017053">
    <property type="entry name" value="Response_reg_B-typ_pln"/>
</dbReference>
<evidence type="ECO:0000256" key="12">
    <source>
        <dbReference type="SAM" id="MobiDB-lite"/>
    </source>
</evidence>
<dbReference type="NCBIfam" id="TIGR01557">
    <property type="entry name" value="myb_SHAQKYF"/>
    <property type="match status" value="1"/>
</dbReference>
<dbReference type="Proteomes" id="UP000053555">
    <property type="component" value="Unassembled WGS sequence"/>
</dbReference>
<dbReference type="PANTHER" id="PTHR43874">
    <property type="entry name" value="TWO-COMPONENT RESPONSE REGULATOR"/>
    <property type="match status" value="1"/>
</dbReference>
<keyword evidence="7" id="KW-0238">DNA-binding</keyword>
<dbReference type="Gene3D" id="1.10.10.60">
    <property type="entry name" value="Homeodomain-like"/>
    <property type="match status" value="1"/>
</dbReference>
<dbReference type="Gene3D" id="3.40.50.2300">
    <property type="match status" value="1"/>
</dbReference>
<comment type="similarity">
    <text evidence="2">Belongs to the ARR family. Type-B subfamily.</text>
</comment>
<dbReference type="GO" id="GO:0003677">
    <property type="term" value="F:DNA binding"/>
    <property type="evidence" value="ECO:0007669"/>
    <property type="project" value="UniProtKB-KW"/>
</dbReference>
<keyword evidence="4" id="KW-0932">Cytokinin signaling pathway</keyword>
<dbReference type="InterPro" id="IPR009057">
    <property type="entry name" value="Homeodomain-like_sf"/>
</dbReference>
<evidence type="ECO:0000256" key="7">
    <source>
        <dbReference type="ARBA" id="ARBA00023125"/>
    </source>
</evidence>
<dbReference type="InterPro" id="IPR006447">
    <property type="entry name" value="Myb_dom_plants"/>
</dbReference>
<dbReference type="SMART" id="SM00448">
    <property type="entry name" value="REC"/>
    <property type="match status" value="1"/>
</dbReference>
<dbReference type="FunFam" id="3.40.50.2300:FF:000408">
    <property type="entry name" value="Two-component response regulator"/>
    <property type="match status" value="1"/>
</dbReference>
<evidence type="ECO:0000256" key="4">
    <source>
        <dbReference type="ARBA" id="ARBA00022864"/>
    </source>
</evidence>
<dbReference type="SUPFAM" id="SSF46689">
    <property type="entry name" value="Homeodomain-like"/>
    <property type="match status" value="1"/>
</dbReference>
<evidence type="ECO:0000256" key="11">
    <source>
        <dbReference type="PROSITE-ProRule" id="PRU00169"/>
    </source>
</evidence>
<dbReference type="PIRSF" id="PIRSF036392">
    <property type="entry name" value="RR_ARR_type-B"/>
    <property type="match status" value="1"/>
</dbReference>
<dbReference type="PANTHER" id="PTHR43874:SF170">
    <property type="entry name" value="TWO-COMPONENT RESPONSE REGULATOR"/>
    <property type="match status" value="1"/>
</dbReference>
<evidence type="ECO:0000256" key="1">
    <source>
        <dbReference type="ARBA" id="ARBA00004123"/>
    </source>
</evidence>
<dbReference type="GO" id="GO:0000160">
    <property type="term" value="P:phosphorelay signal transduction system"/>
    <property type="evidence" value="ECO:0007669"/>
    <property type="project" value="UniProtKB-KW"/>
</dbReference>
<evidence type="ECO:0000256" key="9">
    <source>
        <dbReference type="ARBA" id="ARBA00023163"/>
    </source>
</evidence>
<dbReference type="Pfam" id="PF00072">
    <property type="entry name" value="Response_reg"/>
    <property type="match status" value="1"/>
</dbReference>
<dbReference type="CDD" id="cd17584">
    <property type="entry name" value="REC_typeB_ARR-like"/>
    <property type="match status" value="1"/>
</dbReference>
<organism evidence="14">
    <name type="scientific">Glycine soja</name>
    <name type="common">Wild soybean</name>
    <dbReference type="NCBI Taxonomy" id="3848"/>
    <lineage>
        <taxon>Eukaryota</taxon>
        <taxon>Viridiplantae</taxon>
        <taxon>Streptophyta</taxon>
        <taxon>Embryophyta</taxon>
        <taxon>Tracheophyta</taxon>
        <taxon>Spermatophyta</taxon>
        <taxon>Magnoliopsida</taxon>
        <taxon>eudicotyledons</taxon>
        <taxon>Gunneridae</taxon>
        <taxon>Pentapetalae</taxon>
        <taxon>rosids</taxon>
        <taxon>fabids</taxon>
        <taxon>Fabales</taxon>
        <taxon>Fabaceae</taxon>
        <taxon>Papilionoideae</taxon>
        <taxon>50 kb inversion clade</taxon>
        <taxon>NPAAA clade</taxon>
        <taxon>indigoferoid/millettioid clade</taxon>
        <taxon>Phaseoleae</taxon>
        <taxon>Glycine</taxon>
        <taxon>Glycine subgen. Soja</taxon>
    </lineage>
</organism>
<evidence type="ECO:0000256" key="10">
    <source>
        <dbReference type="ARBA" id="ARBA00023242"/>
    </source>
</evidence>
<sequence length="697" mass="76629">MNLSNGKGSTSSSPLKAGDSVSDQFPAGLRVLVVDDDPTCLMILERMLRACLYEAIYLFKLMLFVTKCQRAEVALSLLRENKNGFDIVLSDVHMPDMDGFKLLEHIGLEMDLPVIMMSADDGKHVVMKGVTHGACDYLIKPVRIEALKNIWQHVIRKRKNGLRDVEQSGSVEEGDQPPKVSDDGDYSSSVNEARSSKKRRDEDEEGDEKDDSSTLKKPRVVWSVELHQQFMAAVNQLGIDKAVPKKILELMNVPGLTRENVASHLQLFEGVNSFAVWFLVQKYRLYLRRLSGVSQQQGNLNNSFMSSQEATFGGTSINGIDLQTLSAAGQFPSQSLAKLQATGLGRTTAKAGVPMPLSDQKNLFSFENPRLRFGEGSLQHLSNSKPINLLHGIPTNMEPKQLANLHQSTQPLGSLNMRVNAPVTQNNPLLMQMAQSQPRGQMLGENAGSHVTRFPSSLVQPTVSNGISNGVLGNGIAGTSNITTYNPVQQNSSLLSFPMNQTNEISVSNFPLRSSPGITSITNKGMFHEEGTSGIKGPGGFVQGYDMFNELHHQKSHDWDLTNTGMTYDAAHHANPLQGNIDVSPSVLVHQSFPTMHQTVQNRDTTSIGKAMFSTGEGMHQSNLQNVGQHHNNLLLDNSVRVKAERIPDPSCQINNLFADQYGQEDLVSAFLKQQESIGTSENEFDFDGYSLDNIPV</sequence>
<dbReference type="SUPFAM" id="SSF52172">
    <property type="entry name" value="CheY-like"/>
    <property type="match status" value="1"/>
</dbReference>
<feature type="modified residue" description="4-aspartylphosphate" evidence="11">
    <location>
        <position position="91"/>
    </location>
</feature>
<dbReference type="PROSITE" id="PS50110">
    <property type="entry name" value="RESPONSE_REGULATORY"/>
    <property type="match status" value="1"/>
</dbReference>
<dbReference type="GO" id="GO:0009736">
    <property type="term" value="P:cytokinin-activated signaling pathway"/>
    <property type="evidence" value="ECO:0007669"/>
    <property type="project" value="UniProtKB-KW"/>
</dbReference>
<keyword evidence="10" id="KW-0539">Nucleus</keyword>
<dbReference type="GO" id="GO:0003700">
    <property type="term" value="F:DNA-binding transcription factor activity"/>
    <property type="evidence" value="ECO:0007669"/>
    <property type="project" value="InterPro"/>
</dbReference>
<proteinExistence type="inferred from homology"/>
<dbReference type="GO" id="GO:0005634">
    <property type="term" value="C:nucleus"/>
    <property type="evidence" value="ECO:0007669"/>
    <property type="project" value="UniProtKB-SubCell"/>
</dbReference>
<keyword evidence="3 11" id="KW-0597">Phosphoprotein</keyword>
<evidence type="ECO:0000256" key="2">
    <source>
        <dbReference type="ARBA" id="ARBA00006015"/>
    </source>
</evidence>
<dbReference type="Pfam" id="PF00249">
    <property type="entry name" value="Myb_DNA-binding"/>
    <property type="match status" value="1"/>
</dbReference>
<dbReference type="FunFam" id="1.10.10.60:FF:000007">
    <property type="entry name" value="Two-component response regulator"/>
    <property type="match status" value="1"/>
</dbReference>
<evidence type="ECO:0000313" key="14">
    <source>
        <dbReference type="EMBL" id="KHN14648.1"/>
    </source>
</evidence>
<dbReference type="InterPro" id="IPR045279">
    <property type="entry name" value="ARR-like"/>
</dbReference>
<keyword evidence="6" id="KW-0805">Transcription regulation</keyword>
<keyword evidence="5" id="KW-0902">Two-component regulatory system</keyword>
<evidence type="ECO:0000256" key="6">
    <source>
        <dbReference type="ARBA" id="ARBA00023015"/>
    </source>
</evidence>
<dbReference type="InterPro" id="IPR001789">
    <property type="entry name" value="Sig_transdc_resp-reg_receiver"/>
</dbReference>
<evidence type="ECO:0000256" key="8">
    <source>
        <dbReference type="ARBA" id="ARBA00023159"/>
    </source>
</evidence>
<feature type="domain" description="Response regulatory" evidence="13">
    <location>
        <begin position="30"/>
        <end position="155"/>
    </location>
</feature>
<gene>
    <name evidence="14" type="ORF">glysoja_024743</name>
</gene>
<keyword evidence="8" id="KW-0010">Activator</keyword>